<evidence type="ECO:0000256" key="1">
    <source>
        <dbReference type="SAM" id="Phobius"/>
    </source>
</evidence>
<proteinExistence type="predicted"/>
<evidence type="ECO:0000313" key="4">
    <source>
        <dbReference type="Proteomes" id="UP000231503"/>
    </source>
</evidence>
<dbReference type="Pfam" id="PF18920">
    <property type="entry name" value="DUF5671"/>
    <property type="match status" value="1"/>
</dbReference>
<feature type="transmembrane region" description="Helical" evidence="1">
    <location>
        <begin position="91"/>
        <end position="113"/>
    </location>
</feature>
<sequence>MPHFGQNSPVCHASKRFNIHIPKLESSHIARKQSTKAEKTTPKRTNSVQLHTSTSLLAISISFPPASMLKIRTYDTIQYMLSKSRTSPKDVFVHLLMIGTLYASVISFIALWFQYINYYFPDVLDYAGALPGAARSAMATLIIVFPVFLFLSHLLQNEFKAHAEKSKSRLRKWLLSFTLFVAAIVIIVDLVTLIQSFLAGELTSRFLLKNLIVLIVTGVIFGYYLRQLRKEKSALSKRERVFVWAVSISVICSVAFGFFIVGSPATQRVVQLDQERIWNLQTLQSQIVFYYQQKGVLPETLALLRDDISGFVPPHDPESGEAYEYQKADELSFMLCADFKIENMVSSKVSSRYISSFDNWDHGVGYTCFTRTIDPELYPVRER</sequence>
<feature type="transmembrane region" description="Helical" evidence="1">
    <location>
        <begin position="173"/>
        <end position="194"/>
    </location>
</feature>
<feature type="transmembrane region" description="Helical" evidence="1">
    <location>
        <begin position="133"/>
        <end position="152"/>
    </location>
</feature>
<gene>
    <name evidence="3" type="ORF">COU47_02855</name>
</gene>
<dbReference type="EMBL" id="PFCO01000006">
    <property type="protein sequence ID" value="PIR69490.1"/>
    <property type="molecule type" value="Genomic_DNA"/>
</dbReference>
<organism evidence="3 4">
    <name type="scientific">Candidatus Niyogibacteria bacterium CG10_big_fil_rev_8_21_14_0_10_46_36</name>
    <dbReference type="NCBI Taxonomy" id="1974726"/>
    <lineage>
        <taxon>Bacteria</taxon>
        <taxon>Candidatus Niyogiibacteriota</taxon>
    </lineage>
</organism>
<keyword evidence="1" id="KW-0812">Transmembrane</keyword>
<keyword evidence="1" id="KW-0472">Membrane</keyword>
<protein>
    <recommendedName>
        <fullName evidence="2">DUF5671 domain-containing protein</fullName>
    </recommendedName>
</protein>
<dbReference type="AlphaFoldDB" id="A0A2H0TD51"/>
<feature type="transmembrane region" description="Helical" evidence="1">
    <location>
        <begin position="206"/>
        <end position="225"/>
    </location>
</feature>
<evidence type="ECO:0000313" key="3">
    <source>
        <dbReference type="EMBL" id="PIR69490.1"/>
    </source>
</evidence>
<reference evidence="4" key="1">
    <citation type="submission" date="2017-09" db="EMBL/GenBank/DDBJ databases">
        <title>Depth-based differentiation of microbial function through sediment-hosted aquifers and enrichment of novel symbionts in the deep terrestrial subsurface.</title>
        <authorList>
            <person name="Probst A.J."/>
            <person name="Ladd B."/>
            <person name="Jarett J.K."/>
            <person name="Geller-Mcgrath D.E."/>
            <person name="Sieber C.M.K."/>
            <person name="Emerson J.B."/>
            <person name="Anantharaman K."/>
            <person name="Thomas B.C."/>
            <person name="Malmstrom R."/>
            <person name="Stieglmeier M."/>
            <person name="Klingl A."/>
            <person name="Woyke T."/>
            <person name="Ryan C.M."/>
            <person name="Banfield J.F."/>
        </authorList>
    </citation>
    <scope>NUCLEOTIDE SEQUENCE [LARGE SCALE GENOMIC DNA]</scope>
</reference>
<dbReference type="InterPro" id="IPR043728">
    <property type="entry name" value="DUF5671"/>
</dbReference>
<evidence type="ECO:0000259" key="2">
    <source>
        <dbReference type="Pfam" id="PF18920"/>
    </source>
</evidence>
<feature type="domain" description="DUF5671" evidence="2">
    <location>
        <begin position="90"/>
        <end position="223"/>
    </location>
</feature>
<feature type="transmembrane region" description="Helical" evidence="1">
    <location>
        <begin position="241"/>
        <end position="261"/>
    </location>
</feature>
<keyword evidence="1" id="KW-1133">Transmembrane helix</keyword>
<comment type="caution">
    <text evidence="3">The sequence shown here is derived from an EMBL/GenBank/DDBJ whole genome shotgun (WGS) entry which is preliminary data.</text>
</comment>
<name>A0A2H0TD51_9BACT</name>
<dbReference type="Proteomes" id="UP000231503">
    <property type="component" value="Unassembled WGS sequence"/>
</dbReference>
<accession>A0A2H0TD51</accession>